<dbReference type="GO" id="GO:0033969">
    <property type="term" value="F:gamma-glutamyl-gamma-aminobutyrate hydrolase activity"/>
    <property type="evidence" value="ECO:0007669"/>
    <property type="project" value="TreeGrafter"/>
</dbReference>
<accession>A0A1R3V896</accession>
<evidence type="ECO:0000313" key="1">
    <source>
        <dbReference type="EMBL" id="SIT56114.1"/>
    </source>
</evidence>
<dbReference type="PROSITE" id="PS51273">
    <property type="entry name" value="GATASE_TYPE_1"/>
    <property type="match status" value="1"/>
</dbReference>
<evidence type="ECO:0000313" key="2">
    <source>
        <dbReference type="Proteomes" id="UP000188388"/>
    </source>
</evidence>
<dbReference type="GO" id="GO:0006598">
    <property type="term" value="P:polyamine catabolic process"/>
    <property type="evidence" value="ECO:0007669"/>
    <property type="project" value="TreeGrafter"/>
</dbReference>
<name>A0A1R3V896_9HYPH</name>
<dbReference type="Proteomes" id="UP000188388">
    <property type="component" value="Unassembled WGS sequence"/>
</dbReference>
<dbReference type="PANTHER" id="PTHR43235">
    <property type="entry name" value="GLUTAMINE AMIDOTRANSFERASE PB2B2.05-RELATED"/>
    <property type="match status" value="1"/>
</dbReference>
<dbReference type="RefSeq" id="WP_167378749.1">
    <property type="nucleotide sequence ID" value="NZ_FTPD01000017.1"/>
</dbReference>
<gene>
    <name evidence="1" type="ORF">BQ8794_240321</name>
</gene>
<dbReference type="Gene3D" id="3.40.50.880">
    <property type="match status" value="1"/>
</dbReference>
<dbReference type="PANTHER" id="PTHR43235:SF1">
    <property type="entry name" value="GLUTAMINE AMIDOTRANSFERASE PB2B2.05-RELATED"/>
    <property type="match status" value="1"/>
</dbReference>
<dbReference type="EMBL" id="FTPD01000017">
    <property type="protein sequence ID" value="SIT56114.1"/>
    <property type="molecule type" value="Genomic_DNA"/>
</dbReference>
<reference evidence="2" key="1">
    <citation type="submission" date="2017-01" db="EMBL/GenBank/DDBJ databases">
        <authorList>
            <person name="Brunel B."/>
        </authorList>
    </citation>
    <scope>NUCLEOTIDE SEQUENCE [LARGE SCALE GENOMIC DNA]</scope>
</reference>
<dbReference type="AlphaFoldDB" id="A0A1R3V896"/>
<sequence>MAYYKKTLIGIVSEYDDEKEYYFCDNQYTRAIEKAGALPIILPYVAADRLEGVINLISGLVLSGGKDLATEFYGAAPHHAVKVQPHRDNFEIELTRLALERSMPILGICRGMQLLNVVAGGTLYPHTIDELPSGLDHRNGIPLDQAAHDVYLEPNSLLFQYNGGSSLLRVNSWHHQAVKRVAPDFIVSARANDGLVEAIEAPGRAFVMGVQWHPEFFCDSEPASRCLFNGFVDASRSI</sequence>
<dbReference type="InterPro" id="IPR011697">
    <property type="entry name" value="Peptidase_C26"/>
</dbReference>
<dbReference type="InterPro" id="IPR029062">
    <property type="entry name" value="Class_I_gatase-like"/>
</dbReference>
<dbReference type="GO" id="GO:0005829">
    <property type="term" value="C:cytosol"/>
    <property type="evidence" value="ECO:0007669"/>
    <property type="project" value="TreeGrafter"/>
</dbReference>
<dbReference type="CDD" id="cd01745">
    <property type="entry name" value="GATase1_2"/>
    <property type="match status" value="1"/>
</dbReference>
<keyword evidence="2" id="KW-1185">Reference proteome</keyword>
<dbReference type="Pfam" id="PF07722">
    <property type="entry name" value="Peptidase_C26"/>
    <property type="match status" value="1"/>
</dbReference>
<dbReference type="SUPFAM" id="SSF52317">
    <property type="entry name" value="Class I glutamine amidotransferase-like"/>
    <property type="match status" value="1"/>
</dbReference>
<dbReference type="STRING" id="1631249.BQ8794_240321"/>
<organism evidence="1 2">
    <name type="scientific">Mesorhizobium prunaredense</name>
    <dbReference type="NCBI Taxonomy" id="1631249"/>
    <lineage>
        <taxon>Bacteria</taxon>
        <taxon>Pseudomonadati</taxon>
        <taxon>Pseudomonadota</taxon>
        <taxon>Alphaproteobacteria</taxon>
        <taxon>Hyphomicrobiales</taxon>
        <taxon>Phyllobacteriaceae</taxon>
        <taxon>Mesorhizobium</taxon>
    </lineage>
</organism>
<dbReference type="InterPro" id="IPR044668">
    <property type="entry name" value="PuuD-like"/>
</dbReference>
<proteinExistence type="predicted"/>
<protein>
    <submittedName>
        <fullName evidence="1">Uncharacterized protein</fullName>
    </submittedName>
</protein>